<dbReference type="EC" id="3.2.1.18" evidence="3"/>
<dbReference type="CDD" id="cd15482">
    <property type="entry name" value="Sialidase_non-viral"/>
    <property type="match status" value="1"/>
</dbReference>
<dbReference type="Proteomes" id="UP001589747">
    <property type="component" value="Unassembled WGS sequence"/>
</dbReference>
<dbReference type="Pfam" id="PF13088">
    <property type="entry name" value="BNR_2"/>
    <property type="match status" value="1"/>
</dbReference>
<dbReference type="InterPro" id="IPR011040">
    <property type="entry name" value="Sialidase"/>
</dbReference>
<comment type="catalytic activity">
    <reaction evidence="1">
        <text>Hydrolysis of alpha-(2-&gt;3)-, alpha-(2-&gt;6)-, alpha-(2-&gt;8)- glycosidic linkages of terminal sialic acid residues in oligosaccharides, glycoproteins, glycolipids, colominic acid and synthetic substrates.</text>
        <dbReference type="EC" id="3.2.1.18"/>
    </reaction>
</comment>
<evidence type="ECO:0000256" key="1">
    <source>
        <dbReference type="ARBA" id="ARBA00000427"/>
    </source>
</evidence>
<keyword evidence="5" id="KW-0326">Glycosidase</keyword>
<proteinExistence type="inferred from homology"/>
<dbReference type="GO" id="GO:0004308">
    <property type="term" value="F:exo-alpha-sialidase activity"/>
    <property type="evidence" value="ECO:0007669"/>
    <property type="project" value="UniProtKB-EC"/>
</dbReference>
<protein>
    <recommendedName>
        <fullName evidence="3">exo-alpha-sialidase</fullName>
        <ecNumber evidence="3">3.2.1.18</ecNumber>
    </recommendedName>
</protein>
<reference evidence="5 6" key="1">
    <citation type="submission" date="2024-09" db="EMBL/GenBank/DDBJ databases">
        <authorList>
            <person name="Sun Q."/>
            <person name="Mori K."/>
        </authorList>
    </citation>
    <scope>NUCLEOTIDE SEQUENCE [LARGE SCALE GENOMIC DNA]</scope>
    <source>
        <strain evidence="5 6">TISTR 2452</strain>
    </source>
</reference>
<dbReference type="SUPFAM" id="SSF50939">
    <property type="entry name" value="Sialidases"/>
    <property type="match status" value="1"/>
</dbReference>
<organism evidence="5 6">
    <name type="scientific">Paenibacillus aurantiacus</name>
    <dbReference type="NCBI Taxonomy" id="1936118"/>
    <lineage>
        <taxon>Bacteria</taxon>
        <taxon>Bacillati</taxon>
        <taxon>Bacillota</taxon>
        <taxon>Bacilli</taxon>
        <taxon>Bacillales</taxon>
        <taxon>Paenibacillaceae</taxon>
        <taxon>Paenibacillus</taxon>
    </lineage>
</organism>
<dbReference type="Gene3D" id="2.60.120.200">
    <property type="match status" value="2"/>
</dbReference>
<dbReference type="Pfam" id="PF13385">
    <property type="entry name" value="Laminin_G_3"/>
    <property type="match status" value="2"/>
</dbReference>
<dbReference type="Gene3D" id="2.120.10.10">
    <property type="match status" value="1"/>
</dbReference>
<dbReference type="InterPro" id="IPR036278">
    <property type="entry name" value="Sialidase_sf"/>
</dbReference>
<dbReference type="PANTHER" id="PTHR10628:SF30">
    <property type="entry name" value="EXO-ALPHA-SIALIDASE"/>
    <property type="match status" value="1"/>
</dbReference>
<accession>A0ABV5KVU6</accession>
<comment type="similarity">
    <text evidence="2">Belongs to the glycosyl hydrolase 33 family.</text>
</comment>
<gene>
    <name evidence="5" type="ORF">ACFFSY_25710</name>
</gene>
<feature type="domain" description="Sialidase" evidence="4">
    <location>
        <begin position="421"/>
        <end position="706"/>
    </location>
</feature>
<dbReference type="SUPFAM" id="SSF49899">
    <property type="entry name" value="Concanavalin A-like lectins/glucanases"/>
    <property type="match status" value="2"/>
</dbReference>
<sequence length="732" mass="78083">MKFGRLTHAARWIVCFTVFVAGLSLTPYVSEAAPTDGRVLQYTLNRSFNGTSDYVDKSADIAAVAPLTQGSIVVRFKTTSTAAAKTFFSASHTADPSSNLSLTMNGGTVYFENRENGVYATQLSAAGTFNDGAWHTAVLSVDVTGTRIYVDGLLKGSTSSTAFFANVTSLNGMWAGRNADNGGGQWYYAGDLAYVDVYNRAWSQAEAMESAGLLPQAALSASVNRAFDGTTEYIDRTADLASVSALTQGAIVVKFKSPSTGQAQTFLSASNTSAPSTNVSLTMNNGTVYFENRTNGNYATQLSASGKMNDNNWHTAILNVDASGTKIYVDGQQRASSSSTAFFAAAQGLNGLWIGRNADNGGGQWYYTGSMAYVAVYPASLNASQINMLSAMFEETILFDTSDGKGYAQYRIPSIVSTANGTILAVAEARSGGDQTPTDLVLKRSTDGGVTFSEQVILSPGKSLGNAEMNPMLLAENTGNTVHLLWGRWVWGNCQYFIRTSTDNGLTWGAARDITSVLNAYKNTASPYYFAGLSGAGMGPGHGFQMTNGTLVVPIYLTTSNWTNSTVATIYSTDGGATWQAGSLVPNPSGYTRIHENMMVELSDGRLMANMRNPGSDYRAVSVASGPTGAWSTPYSDTTLIDPIVAASLQRYDASTILFTNPAHVSSRTNMTIRMSSDDGATWYRSKEIYAGNNGYSDIAVAPDKTIFVFYEKPAASKIALARLNKAWIESP</sequence>
<keyword evidence="6" id="KW-1185">Reference proteome</keyword>
<evidence type="ECO:0000256" key="3">
    <source>
        <dbReference type="ARBA" id="ARBA00012733"/>
    </source>
</evidence>
<dbReference type="InterPro" id="IPR026856">
    <property type="entry name" value="Sialidase_fam"/>
</dbReference>
<name>A0ABV5KVU6_9BACL</name>
<keyword evidence="5" id="KW-0378">Hydrolase</keyword>
<dbReference type="EMBL" id="JBHMDO010000042">
    <property type="protein sequence ID" value="MFB9329348.1"/>
    <property type="molecule type" value="Genomic_DNA"/>
</dbReference>
<evidence type="ECO:0000259" key="4">
    <source>
        <dbReference type="Pfam" id="PF13088"/>
    </source>
</evidence>
<evidence type="ECO:0000313" key="5">
    <source>
        <dbReference type="EMBL" id="MFB9329348.1"/>
    </source>
</evidence>
<dbReference type="RefSeq" id="WP_377499544.1">
    <property type="nucleotide sequence ID" value="NZ_JBHMDO010000042.1"/>
</dbReference>
<evidence type="ECO:0000313" key="6">
    <source>
        <dbReference type="Proteomes" id="UP001589747"/>
    </source>
</evidence>
<evidence type="ECO:0000256" key="2">
    <source>
        <dbReference type="ARBA" id="ARBA00009348"/>
    </source>
</evidence>
<comment type="caution">
    <text evidence="5">The sequence shown here is derived from an EMBL/GenBank/DDBJ whole genome shotgun (WGS) entry which is preliminary data.</text>
</comment>
<dbReference type="PANTHER" id="PTHR10628">
    <property type="entry name" value="SIALIDASE"/>
    <property type="match status" value="1"/>
</dbReference>
<dbReference type="InterPro" id="IPR013320">
    <property type="entry name" value="ConA-like_dom_sf"/>
</dbReference>
<dbReference type="CDD" id="cd00110">
    <property type="entry name" value="LamG"/>
    <property type="match status" value="1"/>
</dbReference>
<dbReference type="InterPro" id="IPR001791">
    <property type="entry name" value="Laminin_G"/>
</dbReference>